<keyword evidence="6" id="KW-0067">ATP-binding</keyword>
<dbReference type="CDD" id="cd07771">
    <property type="entry name" value="ASKHA_NBD_FGGY_RhaB-like"/>
    <property type="match status" value="1"/>
</dbReference>
<dbReference type="Pfam" id="PF00370">
    <property type="entry name" value="FGGY_N"/>
    <property type="match status" value="1"/>
</dbReference>
<dbReference type="InterPro" id="IPR018484">
    <property type="entry name" value="FGGY_N"/>
</dbReference>
<dbReference type="RefSeq" id="WP_170185516.1">
    <property type="nucleotide sequence ID" value="NZ_BAAAPR010000018.1"/>
</dbReference>
<dbReference type="PIRSF" id="PIRSF000538">
    <property type="entry name" value="GlpK"/>
    <property type="match status" value="1"/>
</dbReference>
<gene>
    <name evidence="10" type="ORF">FB458_0078</name>
</gene>
<reference evidence="10 11" key="1">
    <citation type="submission" date="2019-06" db="EMBL/GenBank/DDBJ databases">
        <title>Sequencing the genomes of 1000 actinobacteria strains.</title>
        <authorList>
            <person name="Klenk H.-P."/>
        </authorList>
    </citation>
    <scope>NUCLEOTIDE SEQUENCE [LARGE SCALE GENOMIC DNA]</scope>
    <source>
        <strain evidence="10 11">DSM 18607</strain>
    </source>
</reference>
<protein>
    <submittedName>
        <fullName evidence="10">L-rhamnulokinase</fullName>
    </submittedName>
</protein>
<sequence length="504" mass="53378">MSARTHVAAVDLGAESGRVASVAFDGERLDLQVAHRFTHQPHEVDGIVRWDLDGLWGGIRQGLARLAGGEHDVASVGVDAWGVDYGLLDADGELVDQPTCYRDDRQPRARAEVLAEVGADRIYSATGVQVIDINTIFALVSDAREHPQRLERAATLLMMPDVVHHLLSGSRVTEHTAASTTGFYETGSSRWTTDLLDELGVPTHLLPEVVAPGTDVGALLPDLATGRLAGARVLVPPGHDTASAVVGTPLHDPGSLYISSGTWSLVGVEVDAPVVSAATRAANMTNEGGYAGTVRLLRNVTGLWVLQSCRRWWQRQGTELSYPELVELAAGVPGLRGIVNPDAPEFLDGRRTPERIAEYCERTGTPAPQGIAETTRVALDSLALAYRHVVEDLAVVTGSRVPSVNVVGGGSNNTLLSQLTADACGVPVFCGPVEATALGNAATQLAALGELGDLHDIRRVVAATEPVTPYAPRGGEGWDAAYEHFTRLVARDRERQGLGVAAGD</sequence>
<evidence type="ECO:0000256" key="5">
    <source>
        <dbReference type="ARBA" id="ARBA00022777"/>
    </source>
</evidence>
<evidence type="ECO:0000256" key="4">
    <source>
        <dbReference type="ARBA" id="ARBA00022741"/>
    </source>
</evidence>
<dbReference type="InterPro" id="IPR018485">
    <property type="entry name" value="FGGY_C"/>
</dbReference>
<evidence type="ECO:0000256" key="3">
    <source>
        <dbReference type="ARBA" id="ARBA00022679"/>
    </source>
</evidence>
<comment type="similarity">
    <text evidence="1">Belongs to the FGGY kinase family.</text>
</comment>
<dbReference type="InterPro" id="IPR050406">
    <property type="entry name" value="FGGY_Carb_Kinase"/>
</dbReference>
<keyword evidence="5 10" id="KW-0418">Kinase</keyword>
<evidence type="ECO:0000256" key="6">
    <source>
        <dbReference type="ARBA" id="ARBA00022840"/>
    </source>
</evidence>
<accession>A0A542DVA9</accession>
<feature type="domain" description="Carbohydrate kinase FGGY C-terminal" evidence="9">
    <location>
        <begin position="256"/>
        <end position="447"/>
    </location>
</feature>
<evidence type="ECO:0000256" key="1">
    <source>
        <dbReference type="ARBA" id="ARBA00009156"/>
    </source>
</evidence>
<dbReference type="EMBL" id="VFMN01000001">
    <property type="protein sequence ID" value="TQJ07032.1"/>
    <property type="molecule type" value="Genomic_DNA"/>
</dbReference>
<keyword evidence="2" id="KW-0119">Carbohydrate metabolism</keyword>
<dbReference type="InterPro" id="IPR043129">
    <property type="entry name" value="ATPase_NBD"/>
</dbReference>
<evidence type="ECO:0000313" key="10">
    <source>
        <dbReference type="EMBL" id="TQJ07032.1"/>
    </source>
</evidence>
<dbReference type="Pfam" id="PF02782">
    <property type="entry name" value="FGGY_C"/>
    <property type="match status" value="1"/>
</dbReference>
<keyword evidence="4" id="KW-0547">Nucleotide-binding</keyword>
<keyword evidence="3" id="KW-0808">Transferase</keyword>
<feature type="domain" description="Carbohydrate kinase FGGY N-terminal" evidence="8">
    <location>
        <begin position="8"/>
        <end position="247"/>
    </location>
</feature>
<dbReference type="AlphaFoldDB" id="A0A542DVA9"/>
<evidence type="ECO:0000259" key="9">
    <source>
        <dbReference type="Pfam" id="PF02782"/>
    </source>
</evidence>
<organism evidence="10 11">
    <name type="scientific">Lapillicoccus jejuensis</name>
    <dbReference type="NCBI Taxonomy" id="402171"/>
    <lineage>
        <taxon>Bacteria</taxon>
        <taxon>Bacillati</taxon>
        <taxon>Actinomycetota</taxon>
        <taxon>Actinomycetes</taxon>
        <taxon>Micrococcales</taxon>
        <taxon>Intrasporangiaceae</taxon>
        <taxon>Lapillicoccus</taxon>
    </lineage>
</organism>
<dbReference type="PANTHER" id="PTHR43095">
    <property type="entry name" value="SUGAR KINASE"/>
    <property type="match status" value="1"/>
</dbReference>
<keyword evidence="7" id="KW-0684">Rhamnose metabolism</keyword>
<keyword evidence="11" id="KW-1185">Reference proteome</keyword>
<dbReference type="GO" id="GO:0005524">
    <property type="term" value="F:ATP binding"/>
    <property type="evidence" value="ECO:0007669"/>
    <property type="project" value="UniProtKB-KW"/>
</dbReference>
<dbReference type="GO" id="GO:0008993">
    <property type="term" value="F:rhamnulokinase activity"/>
    <property type="evidence" value="ECO:0007669"/>
    <property type="project" value="InterPro"/>
</dbReference>
<dbReference type="GO" id="GO:0019301">
    <property type="term" value="P:rhamnose catabolic process"/>
    <property type="evidence" value="ECO:0007669"/>
    <property type="project" value="InterPro"/>
</dbReference>
<dbReference type="InterPro" id="IPR000577">
    <property type="entry name" value="Carb_kinase_FGGY"/>
</dbReference>
<dbReference type="InterPro" id="IPR013449">
    <property type="entry name" value="Rhamnulokinase"/>
</dbReference>
<evidence type="ECO:0000256" key="7">
    <source>
        <dbReference type="ARBA" id="ARBA00023308"/>
    </source>
</evidence>
<dbReference type="PANTHER" id="PTHR43095:SF5">
    <property type="entry name" value="XYLULOSE KINASE"/>
    <property type="match status" value="1"/>
</dbReference>
<dbReference type="GO" id="GO:0042732">
    <property type="term" value="P:D-xylose metabolic process"/>
    <property type="evidence" value="ECO:0007669"/>
    <property type="project" value="UniProtKB-KW"/>
</dbReference>
<evidence type="ECO:0000313" key="11">
    <source>
        <dbReference type="Proteomes" id="UP000317893"/>
    </source>
</evidence>
<dbReference type="Gene3D" id="3.30.420.40">
    <property type="match status" value="2"/>
</dbReference>
<name>A0A542DVA9_9MICO</name>
<proteinExistence type="inferred from homology"/>
<evidence type="ECO:0000256" key="2">
    <source>
        <dbReference type="ARBA" id="ARBA00022629"/>
    </source>
</evidence>
<dbReference type="SUPFAM" id="SSF53067">
    <property type="entry name" value="Actin-like ATPase domain"/>
    <property type="match status" value="2"/>
</dbReference>
<dbReference type="Proteomes" id="UP000317893">
    <property type="component" value="Unassembled WGS sequence"/>
</dbReference>
<evidence type="ECO:0000259" key="8">
    <source>
        <dbReference type="Pfam" id="PF00370"/>
    </source>
</evidence>
<keyword evidence="2" id="KW-0859">Xylose metabolism</keyword>
<comment type="caution">
    <text evidence="10">The sequence shown here is derived from an EMBL/GenBank/DDBJ whole genome shotgun (WGS) entry which is preliminary data.</text>
</comment>